<dbReference type="PANTHER" id="PTHR13563">
    <property type="entry name" value="TRNA (GUANINE-9-) METHYLTRANSFERASE"/>
    <property type="match status" value="1"/>
</dbReference>
<evidence type="ECO:0000313" key="12">
    <source>
        <dbReference type="Proteomes" id="UP001629113"/>
    </source>
</evidence>
<dbReference type="PANTHER" id="PTHR13563:SF13">
    <property type="entry name" value="TRNA METHYLTRANSFERASE 10 HOMOLOG A"/>
    <property type="match status" value="1"/>
</dbReference>
<gene>
    <name evidence="11" type="ORF">PVAG01_03048</name>
</gene>
<dbReference type="InterPro" id="IPR007356">
    <property type="entry name" value="tRNA_m1G_MeTrfase_euk"/>
</dbReference>
<name>A0ABR4PSF8_9HELO</name>
<feature type="domain" description="SAM-dependent MTase TRM10-type" evidence="10">
    <location>
        <begin position="114"/>
        <end position="404"/>
    </location>
</feature>
<dbReference type="EMBL" id="JBFCZG010000002">
    <property type="protein sequence ID" value="KAL3426257.1"/>
    <property type="molecule type" value="Genomic_DNA"/>
</dbReference>
<keyword evidence="4" id="KW-0808">Transferase</keyword>
<keyword evidence="12" id="KW-1185">Reference proteome</keyword>
<dbReference type="CDD" id="cd18089">
    <property type="entry name" value="SPOUT_Trm10-like"/>
    <property type="match status" value="1"/>
</dbReference>
<organism evidence="11 12">
    <name type="scientific">Phlyctema vagabunda</name>
    <dbReference type="NCBI Taxonomy" id="108571"/>
    <lineage>
        <taxon>Eukaryota</taxon>
        <taxon>Fungi</taxon>
        <taxon>Dikarya</taxon>
        <taxon>Ascomycota</taxon>
        <taxon>Pezizomycotina</taxon>
        <taxon>Leotiomycetes</taxon>
        <taxon>Helotiales</taxon>
        <taxon>Dermateaceae</taxon>
        <taxon>Phlyctema</taxon>
    </lineage>
</organism>
<comment type="catalytic activity">
    <reaction evidence="8">
        <text>guanosine(9) in tRNA + S-adenosyl-L-methionine = N(1)-methylguanosine(9) in tRNA + S-adenosyl-L-homocysteine + H(+)</text>
        <dbReference type="Rhea" id="RHEA:43156"/>
        <dbReference type="Rhea" id="RHEA-COMP:10367"/>
        <dbReference type="Rhea" id="RHEA-COMP:10368"/>
        <dbReference type="ChEBI" id="CHEBI:15378"/>
        <dbReference type="ChEBI" id="CHEBI:57856"/>
        <dbReference type="ChEBI" id="CHEBI:59789"/>
        <dbReference type="ChEBI" id="CHEBI:73542"/>
        <dbReference type="ChEBI" id="CHEBI:74269"/>
        <dbReference type="EC" id="2.1.1.221"/>
    </reaction>
</comment>
<evidence type="ECO:0000256" key="1">
    <source>
        <dbReference type="ARBA" id="ARBA00012797"/>
    </source>
</evidence>
<feature type="region of interest" description="Disordered" evidence="9">
    <location>
        <begin position="403"/>
        <end position="452"/>
    </location>
</feature>
<comment type="caution">
    <text evidence="11">The sequence shown here is derived from an EMBL/GenBank/DDBJ whole genome shotgun (WGS) entry which is preliminary data.</text>
</comment>
<feature type="compositionally biased region" description="Polar residues" evidence="9">
    <location>
        <begin position="247"/>
        <end position="258"/>
    </location>
</feature>
<feature type="compositionally biased region" description="Low complexity" evidence="9">
    <location>
        <begin position="24"/>
        <end position="34"/>
    </location>
</feature>
<evidence type="ECO:0000256" key="6">
    <source>
        <dbReference type="ARBA" id="ARBA00031792"/>
    </source>
</evidence>
<feature type="compositionally biased region" description="Polar residues" evidence="9">
    <location>
        <begin position="275"/>
        <end position="284"/>
    </location>
</feature>
<evidence type="ECO:0000256" key="8">
    <source>
        <dbReference type="ARBA" id="ARBA00048434"/>
    </source>
</evidence>
<dbReference type="PROSITE" id="PS51675">
    <property type="entry name" value="SAM_MT_TRM10"/>
    <property type="match status" value="1"/>
</dbReference>
<evidence type="ECO:0000256" key="7">
    <source>
        <dbReference type="ARBA" id="ARBA00032166"/>
    </source>
</evidence>
<evidence type="ECO:0000256" key="2">
    <source>
        <dbReference type="ARBA" id="ARBA00020451"/>
    </source>
</evidence>
<dbReference type="InterPro" id="IPR038459">
    <property type="entry name" value="MT_TRM10-typ_sf"/>
</dbReference>
<keyword evidence="5" id="KW-0949">S-adenosyl-L-methionine</keyword>
<proteinExistence type="predicted"/>
<dbReference type="InterPro" id="IPR028564">
    <property type="entry name" value="MT_TRM10-typ"/>
</dbReference>
<feature type="compositionally biased region" description="Basic and acidic residues" evidence="9">
    <location>
        <begin position="233"/>
        <end position="244"/>
    </location>
</feature>
<sequence length="452" mass="49270">MAEAEERPSKIRKIARSEDGDIDAVASAPAVAAPTNVEAPAPVDDGGKKAVDENLDNGEEQPTLSKRARKKLAKREAWAAGTDERRAKRREKAKERKARKAEQSAAQGPAPEPVKRVLRRPLQTPVGLVLDCQFDEYMTDKELVSLGAQLTRSYSDNRTSPYRSHLVVSSWGGRLKSRFETVLSNNQLGWKGVAFDEGDFVEAATKLHTFMKGPGGGKLVGAFAPSDSENGIETDKNEKKKSTTEENLVNSEAGNDSGVQEPVVQETEEPNPTVQESAVQQPELQETAEITEPKSLEASETPDSVPSIVYLTADSENTIDRLSPYTSYIIGGIVDKNRYKNLCQTLATKRGIPTAKLPIGEYMTMQSRTVLTVNHVVEIMLKWLETGDWGEAFLSVIPKRKEAKLKRPRDTDGAKVAGDAQAEDGDGDADDQATGEANESLDEDDSSDGDIE</sequence>
<protein>
    <recommendedName>
        <fullName evidence="2">tRNA (guanine(9)-N1)-methyltransferase</fullName>
        <ecNumber evidence="1">2.1.1.221</ecNumber>
    </recommendedName>
    <alternativeName>
        <fullName evidence="7">tRNA methyltransferase 10</fullName>
    </alternativeName>
    <alternativeName>
        <fullName evidence="6">tRNA(m1G9)-methyltransferase</fullName>
    </alternativeName>
</protein>
<evidence type="ECO:0000313" key="11">
    <source>
        <dbReference type="EMBL" id="KAL3426257.1"/>
    </source>
</evidence>
<evidence type="ECO:0000256" key="3">
    <source>
        <dbReference type="ARBA" id="ARBA00022603"/>
    </source>
</evidence>
<accession>A0ABR4PSF8</accession>
<feature type="region of interest" description="Disordered" evidence="9">
    <location>
        <begin position="1"/>
        <end position="118"/>
    </location>
</feature>
<feature type="compositionally biased region" description="Basic and acidic residues" evidence="9">
    <location>
        <begin position="74"/>
        <end position="86"/>
    </location>
</feature>
<feature type="compositionally biased region" description="Acidic residues" evidence="9">
    <location>
        <begin position="421"/>
        <end position="452"/>
    </location>
</feature>
<dbReference type="EC" id="2.1.1.221" evidence="1"/>
<feature type="compositionally biased region" description="Low complexity" evidence="9">
    <location>
        <begin position="259"/>
        <end position="274"/>
    </location>
</feature>
<feature type="compositionally biased region" description="Basic and acidic residues" evidence="9">
    <location>
        <begin position="1"/>
        <end position="19"/>
    </location>
</feature>
<reference evidence="11 12" key="1">
    <citation type="submission" date="2024-06" db="EMBL/GenBank/DDBJ databases">
        <title>Complete genome of Phlyctema vagabunda strain 19-DSS-EL-015.</title>
        <authorList>
            <person name="Fiorenzani C."/>
        </authorList>
    </citation>
    <scope>NUCLEOTIDE SEQUENCE [LARGE SCALE GENOMIC DNA]</scope>
    <source>
        <strain evidence="11 12">19-DSS-EL-015</strain>
    </source>
</reference>
<dbReference type="Gene3D" id="3.40.1280.30">
    <property type="match status" value="1"/>
</dbReference>
<keyword evidence="3" id="KW-0489">Methyltransferase</keyword>
<dbReference type="Proteomes" id="UP001629113">
    <property type="component" value="Unassembled WGS sequence"/>
</dbReference>
<feature type="region of interest" description="Disordered" evidence="9">
    <location>
        <begin position="221"/>
        <end position="303"/>
    </location>
</feature>
<evidence type="ECO:0000256" key="4">
    <source>
        <dbReference type="ARBA" id="ARBA00022679"/>
    </source>
</evidence>
<evidence type="ECO:0000256" key="5">
    <source>
        <dbReference type="ARBA" id="ARBA00022691"/>
    </source>
</evidence>
<feature type="compositionally biased region" description="Basic residues" evidence="9">
    <location>
        <begin position="87"/>
        <end position="99"/>
    </location>
</feature>
<evidence type="ECO:0000259" key="10">
    <source>
        <dbReference type="PROSITE" id="PS51675"/>
    </source>
</evidence>
<evidence type="ECO:0000256" key="9">
    <source>
        <dbReference type="SAM" id="MobiDB-lite"/>
    </source>
</evidence>